<dbReference type="Proteomes" id="UP001189429">
    <property type="component" value="Unassembled WGS sequence"/>
</dbReference>
<comment type="caution">
    <text evidence="1">The sequence shown here is derived from an EMBL/GenBank/DDBJ whole genome shotgun (WGS) entry which is preliminary data.</text>
</comment>
<protein>
    <submittedName>
        <fullName evidence="1">Uncharacterized protein</fullName>
    </submittedName>
</protein>
<evidence type="ECO:0000313" key="2">
    <source>
        <dbReference type="Proteomes" id="UP001189429"/>
    </source>
</evidence>
<reference evidence="1" key="1">
    <citation type="submission" date="2023-10" db="EMBL/GenBank/DDBJ databases">
        <authorList>
            <person name="Chen Y."/>
            <person name="Shah S."/>
            <person name="Dougan E. K."/>
            <person name="Thang M."/>
            <person name="Chan C."/>
        </authorList>
    </citation>
    <scope>NUCLEOTIDE SEQUENCE [LARGE SCALE GENOMIC DNA]</scope>
</reference>
<accession>A0ABN9QT76</accession>
<dbReference type="EMBL" id="CAUYUJ010004413">
    <property type="protein sequence ID" value="CAK0809434.1"/>
    <property type="molecule type" value="Genomic_DNA"/>
</dbReference>
<name>A0ABN9QT76_9DINO</name>
<sequence>MDQNYERLKGQGLELDDSWKILFLEESIGLDESGMQMLRVMSRGSKDYEEVIGAVREMGVTLNEATAATCAACEDDDDLCECSDVSSMTSEQEAWLLESIAEADVDEHELPEVLATLKKERKNTWKDNRDARDSFESTERVATGGGFALLNGSGPTCAIVAAKERNSFCARDFARGVADRARSAKVEVMSLLVTDPGGIAVGAAAGQALIGPRALKRLEQRLGELGLRVAGAKGIHECARGVGGKTPARPGLLIPTGIEGKAGIMKLDLIERDAPAVVPIGMQEQMKAVIDLPNAEMTPRQLGATARLKRLSSGHRTIAIGKLGRPEDFELP</sequence>
<evidence type="ECO:0000313" key="1">
    <source>
        <dbReference type="EMBL" id="CAK0809434.1"/>
    </source>
</evidence>
<feature type="non-terminal residue" evidence="1">
    <location>
        <position position="332"/>
    </location>
</feature>
<keyword evidence="2" id="KW-1185">Reference proteome</keyword>
<organism evidence="1 2">
    <name type="scientific">Prorocentrum cordatum</name>
    <dbReference type="NCBI Taxonomy" id="2364126"/>
    <lineage>
        <taxon>Eukaryota</taxon>
        <taxon>Sar</taxon>
        <taxon>Alveolata</taxon>
        <taxon>Dinophyceae</taxon>
        <taxon>Prorocentrales</taxon>
        <taxon>Prorocentraceae</taxon>
        <taxon>Prorocentrum</taxon>
    </lineage>
</organism>
<proteinExistence type="predicted"/>
<gene>
    <name evidence="1" type="ORF">PCOR1329_LOCUS14688</name>
</gene>